<evidence type="ECO:0000256" key="5">
    <source>
        <dbReference type="ARBA" id="ARBA00023136"/>
    </source>
</evidence>
<comment type="caution">
    <text evidence="7">The sequence shown here is derived from an EMBL/GenBank/DDBJ whole genome shotgun (WGS) entry which is preliminary data.</text>
</comment>
<evidence type="ECO:0000256" key="4">
    <source>
        <dbReference type="ARBA" id="ARBA00022989"/>
    </source>
</evidence>
<dbReference type="GO" id="GO:0022857">
    <property type="term" value="F:transmembrane transporter activity"/>
    <property type="evidence" value="ECO:0007669"/>
    <property type="project" value="InterPro"/>
</dbReference>
<name>A0A4R6PMM7_NOCIG</name>
<feature type="transmembrane region" description="Helical" evidence="6">
    <location>
        <begin position="268"/>
        <end position="285"/>
    </location>
</feature>
<feature type="transmembrane region" description="Helical" evidence="6">
    <location>
        <begin position="94"/>
        <end position="115"/>
    </location>
</feature>
<feature type="transmembrane region" description="Helical" evidence="6">
    <location>
        <begin position="21"/>
        <end position="41"/>
    </location>
</feature>
<keyword evidence="4 6" id="KW-1133">Transmembrane helix</keyword>
<keyword evidence="2" id="KW-1003">Cell membrane</keyword>
<keyword evidence="8" id="KW-1185">Reference proteome</keyword>
<dbReference type="PANTHER" id="PTHR43370">
    <property type="entry name" value="SUGAR ABC TRANSPORTER INTEGRAL MEMBRANE PROTEIN-RELATED"/>
    <property type="match status" value="1"/>
</dbReference>
<feature type="transmembrane region" description="Helical" evidence="6">
    <location>
        <begin position="395"/>
        <end position="417"/>
    </location>
</feature>
<evidence type="ECO:0000256" key="6">
    <source>
        <dbReference type="SAM" id="Phobius"/>
    </source>
</evidence>
<dbReference type="Pfam" id="PF02653">
    <property type="entry name" value="BPD_transp_2"/>
    <property type="match status" value="1"/>
</dbReference>
<sequence>MSTAVAESKPVVVTETVRHPVGGAVLVVLGAVLAVAALLWMPDGRATTFRLDQTVENSWTVSTFGIVVTLAVLTILLGVLMLARAVSARTHGVIVGVAATALVIAVLSWVVTPGVGFPVEFVLATTLFLALPFIFGALSGVVCERSGVINLGIEGQFLAGAFTAVLFASITGNPYVGILAAVLSGMVSTLLLAWLATRFEVNQLVTGVILNLLALGLTGFLFERLMRMDHSLNQPSTVPRIGGFLHDIGLGFLTDIPILGPVLFDQNLFVYVALACVFGLSYLLFHTRWGLRTRAVGEHPAAADAAGIDVNRLRFWNVTCAGALSGFGGAFFTIANNVAFSKNMTAALGFVALAVMIVGRWNPVGALLAALLFGFSSALQRFLNTMPGNPIPTEFLGMLPYVVTLVVVAGFIGKAVAPAADGIPYRPGDN</sequence>
<dbReference type="EMBL" id="SNXK01000002">
    <property type="protein sequence ID" value="TDP39761.1"/>
    <property type="molecule type" value="Genomic_DNA"/>
</dbReference>
<feature type="transmembrane region" description="Helical" evidence="6">
    <location>
        <begin position="204"/>
        <end position="222"/>
    </location>
</feature>
<feature type="transmembrane region" description="Helical" evidence="6">
    <location>
        <begin position="61"/>
        <end position="82"/>
    </location>
</feature>
<dbReference type="InterPro" id="IPR001851">
    <property type="entry name" value="ABC_transp_permease"/>
</dbReference>
<evidence type="ECO:0000256" key="3">
    <source>
        <dbReference type="ARBA" id="ARBA00022692"/>
    </source>
</evidence>
<organism evidence="7 8">
    <name type="scientific">Nocardia ignorata</name>
    <dbReference type="NCBI Taxonomy" id="145285"/>
    <lineage>
        <taxon>Bacteria</taxon>
        <taxon>Bacillati</taxon>
        <taxon>Actinomycetota</taxon>
        <taxon>Actinomycetes</taxon>
        <taxon>Mycobacteriales</taxon>
        <taxon>Nocardiaceae</taxon>
        <taxon>Nocardia</taxon>
    </lineage>
</organism>
<dbReference type="RefSeq" id="WP_133733962.1">
    <property type="nucleotide sequence ID" value="NZ_SNXK01000002.1"/>
</dbReference>
<keyword evidence="3 6" id="KW-0812">Transmembrane</keyword>
<comment type="subcellular location">
    <subcellularLocation>
        <location evidence="1">Cell membrane</location>
        <topology evidence="1">Multi-pass membrane protein</topology>
    </subcellularLocation>
</comment>
<dbReference type="Proteomes" id="UP000295087">
    <property type="component" value="Unassembled WGS sequence"/>
</dbReference>
<keyword evidence="5 6" id="KW-0472">Membrane</keyword>
<gene>
    <name evidence="7" type="ORF">DFR75_102480</name>
</gene>
<dbReference type="CDD" id="cd06580">
    <property type="entry name" value="TM_PBP1_transp_TpRbsC_like"/>
    <property type="match status" value="1"/>
</dbReference>
<dbReference type="GO" id="GO:0005886">
    <property type="term" value="C:plasma membrane"/>
    <property type="evidence" value="ECO:0007669"/>
    <property type="project" value="UniProtKB-SubCell"/>
</dbReference>
<reference evidence="7 8" key="1">
    <citation type="submission" date="2019-03" db="EMBL/GenBank/DDBJ databases">
        <title>Genomic Encyclopedia of Type Strains, Phase IV (KMG-IV): sequencing the most valuable type-strain genomes for metagenomic binning, comparative biology and taxonomic classification.</title>
        <authorList>
            <person name="Goeker M."/>
        </authorList>
    </citation>
    <scope>NUCLEOTIDE SEQUENCE [LARGE SCALE GENOMIC DNA]</scope>
    <source>
        <strain evidence="7 8">DSM 44496</strain>
    </source>
</reference>
<dbReference type="AlphaFoldDB" id="A0A4R6PMM7"/>
<evidence type="ECO:0000313" key="8">
    <source>
        <dbReference type="Proteomes" id="UP000295087"/>
    </source>
</evidence>
<protein>
    <submittedName>
        <fullName evidence="7">Nucleoside ABC transporter membrane protein</fullName>
    </submittedName>
</protein>
<feature type="transmembrane region" description="Helical" evidence="6">
    <location>
        <begin position="121"/>
        <end position="141"/>
    </location>
</feature>
<feature type="transmembrane region" description="Helical" evidence="6">
    <location>
        <begin position="148"/>
        <end position="170"/>
    </location>
</feature>
<evidence type="ECO:0000313" key="7">
    <source>
        <dbReference type="EMBL" id="TDP39761.1"/>
    </source>
</evidence>
<feature type="transmembrane region" description="Helical" evidence="6">
    <location>
        <begin position="176"/>
        <end position="197"/>
    </location>
</feature>
<evidence type="ECO:0000256" key="1">
    <source>
        <dbReference type="ARBA" id="ARBA00004651"/>
    </source>
</evidence>
<proteinExistence type="predicted"/>
<feature type="transmembrane region" description="Helical" evidence="6">
    <location>
        <begin position="315"/>
        <end position="334"/>
    </location>
</feature>
<evidence type="ECO:0000256" key="2">
    <source>
        <dbReference type="ARBA" id="ARBA00022475"/>
    </source>
</evidence>
<dbReference type="PANTHER" id="PTHR43370:SF1">
    <property type="entry name" value="GUANOSINE ABC TRANSPORTER PERMEASE PROTEIN NUPQ"/>
    <property type="match status" value="1"/>
</dbReference>
<accession>A0A4R6PMM7</accession>